<protein>
    <submittedName>
        <fullName evidence="2">Dienelactone hydrolase family protein</fullName>
    </submittedName>
</protein>
<comment type="caution">
    <text evidence="2">The sequence shown here is derived from an EMBL/GenBank/DDBJ whole genome shotgun (WGS) entry which is preliminary data.</text>
</comment>
<keyword evidence="3" id="KW-1185">Reference proteome</keyword>
<dbReference type="GO" id="GO:0016787">
    <property type="term" value="F:hydrolase activity"/>
    <property type="evidence" value="ECO:0007669"/>
    <property type="project" value="UniProtKB-KW"/>
</dbReference>
<proteinExistence type="predicted"/>
<dbReference type="Gene3D" id="3.40.50.1820">
    <property type="entry name" value="alpha/beta hydrolase"/>
    <property type="match status" value="1"/>
</dbReference>
<dbReference type="Pfam" id="PF01738">
    <property type="entry name" value="DLH"/>
    <property type="match status" value="1"/>
</dbReference>
<dbReference type="InterPro" id="IPR002925">
    <property type="entry name" value="Dienelactn_hydro"/>
</dbReference>
<dbReference type="PANTHER" id="PTHR46623">
    <property type="entry name" value="CARBOXYMETHYLENEBUTENOLIDASE-RELATED"/>
    <property type="match status" value="1"/>
</dbReference>
<sequence length="251" mass="27344">MHFRNVDIRTPDGTADAFAACPDEDGSYPPVLFYMDIIGLRPVIRDMVTELASHGYYVLAPNVFYRHGRAPVVEVPDLSRSEDREAFMGRVLPLLGSHTSENAVRDAGAYLDFLARQPQARDGKAGVTGYCMGGVLAMRTAAAYPERVGAMAGFHTGHVVTDEPDSPHRIAGQITARMHFGHAENDGSMTPENVATLNKVLDEAGADYTSEVYPGTVHGFTMADTAAFAPAALERHWERLLSLLSETLQKH</sequence>
<evidence type="ECO:0000313" key="3">
    <source>
        <dbReference type="Proteomes" id="UP001518976"/>
    </source>
</evidence>
<dbReference type="InterPro" id="IPR029058">
    <property type="entry name" value="AB_hydrolase_fold"/>
</dbReference>
<organism evidence="2 3">
    <name type="scientific">Streptomyces spirodelae</name>
    <dbReference type="NCBI Taxonomy" id="2812904"/>
    <lineage>
        <taxon>Bacteria</taxon>
        <taxon>Bacillati</taxon>
        <taxon>Actinomycetota</taxon>
        <taxon>Actinomycetes</taxon>
        <taxon>Kitasatosporales</taxon>
        <taxon>Streptomycetaceae</taxon>
        <taxon>Streptomyces</taxon>
    </lineage>
</organism>
<gene>
    <name evidence="2" type="ORF">JW592_20085</name>
</gene>
<dbReference type="PANTHER" id="PTHR46623:SF10">
    <property type="entry name" value="CARBOXYMETHYLENEBUTENOLIDASE HOMOLOG"/>
    <property type="match status" value="1"/>
</dbReference>
<dbReference type="EMBL" id="JAFFZN010000018">
    <property type="protein sequence ID" value="MBO8187744.1"/>
    <property type="molecule type" value="Genomic_DNA"/>
</dbReference>
<evidence type="ECO:0000259" key="1">
    <source>
        <dbReference type="Pfam" id="PF01738"/>
    </source>
</evidence>
<feature type="domain" description="Dienelactone hydrolase" evidence="1">
    <location>
        <begin position="16"/>
        <end position="246"/>
    </location>
</feature>
<keyword evidence="2" id="KW-0378">Hydrolase</keyword>
<name>A0ABS3WX80_9ACTN</name>
<dbReference type="SUPFAM" id="SSF53474">
    <property type="entry name" value="alpha/beta-Hydrolases"/>
    <property type="match status" value="1"/>
</dbReference>
<dbReference type="Proteomes" id="UP001518976">
    <property type="component" value="Unassembled WGS sequence"/>
</dbReference>
<reference evidence="2 3" key="1">
    <citation type="submission" date="2021-02" db="EMBL/GenBank/DDBJ databases">
        <title>Streptomyces spirodelae sp. nov., isolated from duckweed.</title>
        <authorList>
            <person name="Saimee Y."/>
            <person name="Duangmal K."/>
        </authorList>
    </citation>
    <scope>NUCLEOTIDE SEQUENCE [LARGE SCALE GENOMIC DNA]</scope>
    <source>
        <strain evidence="2 3">DW4-2</strain>
    </source>
</reference>
<accession>A0ABS3WX80</accession>
<dbReference type="RefSeq" id="WP_209266540.1">
    <property type="nucleotide sequence ID" value="NZ_JAFFZN010000018.1"/>
</dbReference>
<dbReference type="InterPro" id="IPR051049">
    <property type="entry name" value="Dienelactone_hydrolase-like"/>
</dbReference>
<evidence type="ECO:0000313" key="2">
    <source>
        <dbReference type="EMBL" id="MBO8187744.1"/>
    </source>
</evidence>